<dbReference type="InterPro" id="IPR039420">
    <property type="entry name" value="WalR-like"/>
</dbReference>
<dbReference type="GO" id="GO:0032993">
    <property type="term" value="C:protein-DNA complex"/>
    <property type="evidence" value="ECO:0007669"/>
    <property type="project" value="TreeGrafter"/>
</dbReference>
<dbReference type="CDD" id="cd00383">
    <property type="entry name" value="trans_reg_C"/>
    <property type="match status" value="1"/>
</dbReference>
<feature type="domain" description="Response regulatory" evidence="4">
    <location>
        <begin position="6"/>
        <end position="120"/>
    </location>
</feature>
<accession>A0A7W7ZAY8</accession>
<feature type="modified residue" description="4-aspartylphosphate" evidence="2">
    <location>
        <position position="55"/>
    </location>
</feature>
<dbReference type="InterPro" id="IPR016032">
    <property type="entry name" value="Sig_transdc_resp-reg_C-effctor"/>
</dbReference>
<organism evidence="6 7">
    <name type="scientific">Granulicella aggregans</name>
    <dbReference type="NCBI Taxonomy" id="474949"/>
    <lineage>
        <taxon>Bacteria</taxon>
        <taxon>Pseudomonadati</taxon>
        <taxon>Acidobacteriota</taxon>
        <taxon>Terriglobia</taxon>
        <taxon>Terriglobales</taxon>
        <taxon>Acidobacteriaceae</taxon>
        <taxon>Granulicella</taxon>
    </lineage>
</organism>
<evidence type="ECO:0000256" key="2">
    <source>
        <dbReference type="PROSITE-ProRule" id="PRU00169"/>
    </source>
</evidence>
<dbReference type="AlphaFoldDB" id="A0A7W7ZAY8"/>
<dbReference type="InterPro" id="IPR011006">
    <property type="entry name" value="CheY-like_superfamily"/>
</dbReference>
<reference evidence="6 7" key="1">
    <citation type="submission" date="2020-08" db="EMBL/GenBank/DDBJ databases">
        <title>Genomic Encyclopedia of Type Strains, Phase IV (KMG-V): Genome sequencing to study the core and pangenomes of soil and plant-associated prokaryotes.</title>
        <authorList>
            <person name="Whitman W."/>
        </authorList>
    </citation>
    <scope>NUCLEOTIDE SEQUENCE [LARGE SCALE GENOMIC DNA]</scope>
    <source>
        <strain evidence="6 7">M8UP14</strain>
    </source>
</reference>
<dbReference type="Pfam" id="PF00486">
    <property type="entry name" value="Trans_reg_C"/>
    <property type="match status" value="1"/>
</dbReference>
<feature type="domain" description="OmpR/PhoB-type" evidence="5">
    <location>
        <begin position="131"/>
        <end position="230"/>
    </location>
</feature>
<dbReference type="PANTHER" id="PTHR48111:SF50">
    <property type="entry name" value="KDP OPERON TRANSCRIPTIONAL REGULATORY PROTEIN KDPE"/>
    <property type="match status" value="1"/>
</dbReference>
<dbReference type="SMART" id="SM00862">
    <property type="entry name" value="Trans_reg_C"/>
    <property type="match status" value="1"/>
</dbReference>
<comment type="caution">
    <text evidence="6">The sequence shown here is derived from an EMBL/GenBank/DDBJ whole genome shotgun (WGS) entry which is preliminary data.</text>
</comment>
<dbReference type="PROSITE" id="PS51755">
    <property type="entry name" value="OMPR_PHOB"/>
    <property type="match status" value="1"/>
</dbReference>
<dbReference type="Proteomes" id="UP000540989">
    <property type="component" value="Unassembled WGS sequence"/>
</dbReference>
<evidence type="ECO:0000259" key="4">
    <source>
        <dbReference type="PROSITE" id="PS50110"/>
    </source>
</evidence>
<dbReference type="Gene3D" id="1.10.10.10">
    <property type="entry name" value="Winged helix-like DNA-binding domain superfamily/Winged helix DNA-binding domain"/>
    <property type="match status" value="1"/>
</dbReference>
<protein>
    <submittedName>
        <fullName evidence="6">Two-component system KDP operon response regulator KdpE</fullName>
    </submittedName>
</protein>
<keyword evidence="1 3" id="KW-0238">DNA-binding</keyword>
<name>A0A7W7ZAY8_9BACT</name>
<dbReference type="PROSITE" id="PS50110">
    <property type="entry name" value="RESPONSE_REGULATORY"/>
    <property type="match status" value="1"/>
</dbReference>
<dbReference type="PANTHER" id="PTHR48111">
    <property type="entry name" value="REGULATOR OF RPOS"/>
    <property type="match status" value="1"/>
</dbReference>
<dbReference type="GO" id="GO:0000156">
    <property type="term" value="F:phosphorelay response regulator activity"/>
    <property type="evidence" value="ECO:0007669"/>
    <property type="project" value="TreeGrafter"/>
</dbReference>
<dbReference type="RefSeq" id="WP_184214405.1">
    <property type="nucleotide sequence ID" value="NZ_JACHIP010000002.1"/>
</dbReference>
<dbReference type="InterPro" id="IPR036388">
    <property type="entry name" value="WH-like_DNA-bd_sf"/>
</dbReference>
<dbReference type="InterPro" id="IPR001867">
    <property type="entry name" value="OmpR/PhoB-type_DNA-bd"/>
</dbReference>
<dbReference type="GO" id="GO:0006355">
    <property type="term" value="P:regulation of DNA-templated transcription"/>
    <property type="evidence" value="ECO:0007669"/>
    <property type="project" value="InterPro"/>
</dbReference>
<dbReference type="InterPro" id="IPR001789">
    <property type="entry name" value="Sig_transdc_resp-reg_receiver"/>
</dbReference>
<dbReference type="GO" id="GO:0000976">
    <property type="term" value="F:transcription cis-regulatory region binding"/>
    <property type="evidence" value="ECO:0007669"/>
    <property type="project" value="TreeGrafter"/>
</dbReference>
<dbReference type="SMART" id="SM00448">
    <property type="entry name" value="REC"/>
    <property type="match status" value="1"/>
</dbReference>
<proteinExistence type="predicted"/>
<evidence type="ECO:0000313" key="7">
    <source>
        <dbReference type="Proteomes" id="UP000540989"/>
    </source>
</evidence>
<gene>
    <name evidence="6" type="ORF">HDF16_001143</name>
</gene>
<dbReference type="Pfam" id="PF00072">
    <property type="entry name" value="Response_reg"/>
    <property type="match status" value="1"/>
</dbReference>
<evidence type="ECO:0000259" key="5">
    <source>
        <dbReference type="PROSITE" id="PS51755"/>
    </source>
</evidence>
<evidence type="ECO:0000256" key="1">
    <source>
        <dbReference type="ARBA" id="ARBA00023125"/>
    </source>
</evidence>
<evidence type="ECO:0000313" key="6">
    <source>
        <dbReference type="EMBL" id="MBB5056458.1"/>
    </source>
</evidence>
<dbReference type="Gene3D" id="6.10.250.690">
    <property type="match status" value="1"/>
</dbReference>
<dbReference type="EMBL" id="JACHIP010000002">
    <property type="protein sequence ID" value="MBB5056458.1"/>
    <property type="molecule type" value="Genomic_DNA"/>
</dbReference>
<dbReference type="GO" id="GO:0005829">
    <property type="term" value="C:cytosol"/>
    <property type="evidence" value="ECO:0007669"/>
    <property type="project" value="TreeGrafter"/>
</dbReference>
<dbReference type="SUPFAM" id="SSF46894">
    <property type="entry name" value="C-terminal effector domain of the bipartite response regulators"/>
    <property type="match status" value="1"/>
</dbReference>
<keyword evidence="2" id="KW-0597">Phosphoprotein</keyword>
<sequence>MEQNNRILVVEDDAGIRRSLFETLGALGFSVGEAHNGEEAQQRLRMVTYNAVLLDINMPGMGGIETCRRISQQHPGLPIIMLTVRDEEDDIVEALDAGASDFVTKPFQIRELTARIRAVVRRQNAPLATTEPLTVVGEISLDADRRRVEKRGEQIHLAPKEFETLRYLMQHAGRPVRHERLLASVWGPLYGTEREYLRVIVNQLRKKIEDDPSHPAYILTESHIGYRFRPSLDETEEAGR</sequence>
<evidence type="ECO:0000256" key="3">
    <source>
        <dbReference type="PROSITE-ProRule" id="PRU01091"/>
    </source>
</evidence>
<feature type="DNA-binding region" description="OmpR/PhoB-type" evidence="3">
    <location>
        <begin position="131"/>
        <end position="230"/>
    </location>
</feature>
<dbReference type="Gene3D" id="3.40.50.2300">
    <property type="match status" value="1"/>
</dbReference>
<dbReference type="SUPFAM" id="SSF52172">
    <property type="entry name" value="CheY-like"/>
    <property type="match status" value="1"/>
</dbReference>
<keyword evidence="7" id="KW-1185">Reference proteome</keyword>